<name>A0A0B2UPE8_TOXCA</name>
<evidence type="ECO:0000313" key="3">
    <source>
        <dbReference type="Proteomes" id="UP000031036"/>
    </source>
</evidence>
<dbReference type="Proteomes" id="UP000031036">
    <property type="component" value="Unassembled WGS sequence"/>
</dbReference>
<reference evidence="2 3" key="1">
    <citation type="submission" date="2014-11" db="EMBL/GenBank/DDBJ databases">
        <title>Genetic blueprint of the zoonotic pathogen Toxocara canis.</title>
        <authorList>
            <person name="Zhu X.-Q."/>
            <person name="Korhonen P.K."/>
            <person name="Cai H."/>
            <person name="Young N.D."/>
            <person name="Nejsum P."/>
            <person name="von Samson-Himmelstjerna G."/>
            <person name="Boag P.R."/>
            <person name="Tan P."/>
            <person name="Li Q."/>
            <person name="Min J."/>
            <person name="Yang Y."/>
            <person name="Wang X."/>
            <person name="Fang X."/>
            <person name="Hall R.S."/>
            <person name="Hofmann A."/>
            <person name="Sternberg P.W."/>
            <person name="Jex A.R."/>
            <person name="Gasser R.B."/>
        </authorList>
    </citation>
    <scope>NUCLEOTIDE SEQUENCE [LARGE SCALE GENOMIC DNA]</scope>
    <source>
        <strain evidence="2">PN_DK_2014</strain>
    </source>
</reference>
<proteinExistence type="predicted"/>
<feature type="domain" description="Endonuclease/exonuclease/phosphatase" evidence="1">
    <location>
        <begin position="5"/>
        <end position="228"/>
    </location>
</feature>
<evidence type="ECO:0000259" key="1">
    <source>
        <dbReference type="Pfam" id="PF03372"/>
    </source>
</evidence>
<dbReference type="Gene3D" id="3.60.10.10">
    <property type="entry name" value="Endonuclease/exonuclease/phosphatase"/>
    <property type="match status" value="1"/>
</dbReference>
<dbReference type="PANTHER" id="PTHR47510">
    <property type="entry name" value="REVERSE TRANSCRIPTASE DOMAIN-CONTAINING PROTEIN"/>
    <property type="match status" value="1"/>
</dbReference>
<gene>
    <name evidence="2" type="primary">CFDP2</name>
    <name evidence="2" type="ORF">Tcan_01252</name>
</gene>
<feature type="non-terminal residue" evidence="2">
    <location>
        <position position="505"/>
    </location>
</feature>
<dbReference type="InterPro" id="IPR005135">
    <property type="entry name" value="Endo/exonuclease/phosphatase"/>
</dbReference>
<dbReference type="InterPro" id="IPR036691">
    <property type="entry name" value="Endo/exonu/phosph_ase_sf"/>
</dbReference>
<keyword evidence="3" id="KW-1185">Reference proteome</keyword>
<dbReference type="STRING" id="6265.A0A0B2UPE8"/>
<dbReference type="AlphaFoldDB" id="A0A0B2UPE8"/>
<accession>A0A0B2UPE8</accession>
<dbReference type="EMBL" id="JPKZ01022562">
    <property type="protein sequence ID" value="KHN71238.1"/>
    <property type="molecule type" value="Genomic_DNA"/>
</dbReference>
<protein>
    <submittedName>
        <fullName evidence="2">Craniofacial development protein 2</fullName>
    </submittedName>
</protein>
<organism evidence="2 3">
    <name type="scientific">Toxocara canis</name>
    <name type="common">Canine roundworm</name>
    <dbReference type="NCBI Taxonomy" id="6265"/>
    <lineage>
        <taxon>Eukaryota</taxon>
        <taxon>Metazoa</taxon>
        <taxon>Ecdysozoa</taxon>
        <taxon>Nematoda</taxon>
        <taxon>Chromadorea</taxon>
        <taxon>Rhabditida</taxon>
        <taxon>Spirurina</taxon>
        <taxon>Ascaridomorpha</taxon>
        <taxon>Ascaridoidea</taxon>
        <taxon>Toxocaridae</taxon>
        <taxon>Toxocara</taxon>
    </lineage>
</organism>
<dbReference type="Pfam" id="PF03372">
    <property type="entry name" value="Exo_endo_phos"/>
    <property type="match status" value="1"/>
</dbReference>
<dbReference type="SUPFAM" id="SSF56219">
    <property type="entry name" value="DNase I-like"/>
    <property type="match status" value="1"/>
</dbReference>
<dbReference type="OrthoDB" id="407509at2759"/>
<feature type="non-terminal residue" evidence="2">
    <location>
        <position position="1"/>
    </location>
</feature>
<dbReference type="OMA" id="MEPRNES"/>
<evidence type="ECO:0000313" key="2">
    <source>
        <dbReference type="EMBL" id="KHN71238.1"/>
    </source>
</evidence>
<dbReference type="PANTHER" id="PTHR47510:SF3">
    <property type="entry name" value="ENDO_EXONUCLEASE_PHOSPHATASE DOMAIN-CONTAINING PROTEIN"/>
    <property type="match status" value="1"/>
</dbReference>
<sequence>LYVATHNTRTMSSDCQIQAYVEATAKIKADVIGICETRRSEELTAEWHTGDQVFLGKAFCNRPRTGGVGLIVRKQAVHLIESCSILSPRTAVLVLRLDKTRTLKIVQVYAPATNNTQSTEEADEELEEFFQEVERAVNMRSTFTIVQGDFNAKVGCRIRENERCIGKYGIGTRNDNGRRLITFAVSNHLHIMNTMFQKPTRRQSMAWRSPDGVIKNQIDYVLSSTKRIISDVTKRSHHGGIVNMASLARKLEAQDCSMTSNDVDQDHAGFIKKITEAVKDALEHAPSRRSTRLQSHTKHLMAVRARMIVEGRAEGGEYEMLCKEIRKSLQADCEAYRSKKLRRAAESHKSLKKAEREASLKQKVPTSLKDCSRRRTVVRAEMKEICENFYNDLYSSKVHVPEIQLRAEEEEIPAVMLDEIKNALSKMKPDGSPGNDKIKTEYLKAGGDALHKALAERFAKSLKASTIPSNCLTSATVLLRKKGDPEDLANYRPITLLSQVYKLFT</sequence>
<comment type="caution">
    <text evidence="2">The sequence shown here is derived from an EMBL/GenBank/DDBJ whole genome shotgun (WGS) entry which is preliminary data.</text>
</comment>
<dbReference type="GO" id="GO:0003824">
    <property type="term" value="F:catalytic activity"/>
    <property type="evidence" value="ECO:0007669"/>
    <property type="project" value="InterPro"/>
</dbReference>